<accession>A0ABR7EYY4</accession>
<keyword evidence="1" id="KW-0812">Transmembrane</keyword>
<feature type="transmembrane region" description="Helical" evidence="1">
    <location>
        <begin position="12"/>
        <end position="33"/>
    </location>
</feature>
<keyword evidence="1" id="KW-0472">Membrane</keyword>
<dbReference type="Proteomes" id="UP000597877">
    <property type="component" value="Unassembled WGS sequence"/>
</dbReference>
<organism evidence="2 3">
    <name type="scientific">Eubacterium segne</name>
    <dbReference type="NCBI Taxonomy" id="2763045"/>
    <lineage>
        <taxon>Bacteria</taxon>
        <taxon>Bacillati</taxon>
        <taxon>Bacillota</taxon>
        <taxon>Clostridia</taxon>
        <taxon>Eubacteriales</taxon>
        <taxon>Eubacteriaceae</taxon>
        <taxon>Eubacterium</taxon>
    </lineage>
</organism>
<protein>
    <recommendedName>
        <fullName evidence="4">Cyclic lactone autoinducer peptide</fullName>
    </recommendedName>
</protein>
<evidence type="ECO:0000313" key="2">
    <source>
        <dbReference type="EMBL" id="MBC5666541.1"/>
    </source>
</evidence>
<sequence>MKKFAYSRINKLCSMFLALGVLSHFHGVSFFFFGEPKYPSKDNYTQI</sequence>
<reference evidence="2 3" key="1">
    <citation type="submission" date="2020-08" db="EMBL/GenBank/DDBJ databases">
        <title>Genome public.</title>
        <authorList>
            <person name="Liu C."/>
            <person name="Sun Q."/>
        </authorList>
    </citation>
    <scope>NUCLEOTIDE SEQUENCE [LARGE SCALE GENOMIC DNA]</scope>
    <source>
        <strain evidence="2 3">BX4</strain>
    </source>
</reference>
<dbReference type="RefSeq" id="WP_158576801.1">
    <property type="nucleotide sequence ID" value="NZ_JACOOZ010000001.1"/>
</dbReference>
<dbReference type="EMBL" id="JACOOZ010000001">
    <property type="protein sequence ID" value="MBC5666541.1"/>
    <property type="molecule type" value="Genomic_DNA"/>
</dbReference>
<evidence type="ECO:0008006" key="4">
    <source>
        <dbReference type="Google" id="ProtNLM"/>
    </source>
</evidence>
<comment type="caution">
    <text evidence="2">The sequence shown here is derived from an EMBL/GenBank/DDBJ whole genome shotgun (WGS) entry which is preliminary data.</text>
</comment>
<name>A0ABR7EYY4_9FIRM</name>
<keyword evidence="3" id="KW-1185">Reference proteome</keyword>
<keyword evidence="1" id="KW-1133">Transmembrane helix</keyword>
<evidence type="ECO:0000313" key="3">
    <source>
        <dbReference type="Proteomes" id="UP000597877"/>
    </source>
</evidence>
<evidence type="ECO:0000256" key="1">
    <source>
        <dbReference type="SAM" id="Phobius"/>
    </source>
</evidence>
<proteinExistence type="predicted"/>
<gene>
    <name evidence="2" type="ORF">H8S00_00800</name>
</gene>